<protein>
    <submittedName>
        <fullName evidence="2">(salmon louse) hypothetical protein</fullName>
    </submittedName>
</protein>
<keyword evidence="3" id="KW-1185">Reference proteome</keyword>
<dbReference type="AlphaFoldDB" id="A0A7R8CMG1"/>
<evidence type="ECO:0000256" key="1">
    <source>
        <dbReference type="SAM" id="MobiDB-lite"/>
    </source>
</evidence>
<sequence length="184" mass="20389">MVFIDLPKAESGVGRSSLHIDARNTRFSSMDYKNGVENLVDDEDDTDKHLQHIAPPPPQYSSGTSCSKDSSESNKSRDSGIDSIAKTGPSGMVLCKSSVVGEGGLVDPPMSIIYRHRTPSNTKKIWRRSDHCISDIVDEFPNIWVKNEEREIKASQKHRRYSHFIIPPHGMLGNGSATPQVTKL</sequence>
<reference evidence="2" key="1">
    <citation type="submission" date="2021-02" db="EMBL/GenBank/DDBJ databases">
        <authorList>
            <person name="Bekaert M."/>
        </authorList>
    </citation>
    <scope>NUCLEOTIDE SEQUENCE</scope>
    <source>
        <strain evidence="2">IoA-00</strain>
    </source>
</reference>
<feature type="compositionally biased region" description="Basic and acidic residues" evidence="1">
    <location>
        <begin position="69"/>
        <end position="80"/>
    </location>
</feature>
<evidence type="ECO:0000313" key="3">
    <source>
        <dbReference type="Proteomes" id="UP000675881"/>
    </source>
</evidence>
<evidence type="ECO:0000313" key="2">
    <source>
        <dbReference type="EMBL" id="CAF2862334.1"/>
    </source>
</evidence>
<dbReference type="OrthoDB" id="8196563at2759"/>
<dbReference type="EMBL" id="HG994594">
    <property type="protein sequence ID" value="CAF2862334.1"/>
    <property type="molecule type" value="Genomic_DNA"/>
</dbReference>
<dbReference type="Proteomes" id="UP000675881">
    <property type="component" value="Chromosome 15"/>
</dbReference>
<feature type="region of interest" description="Disordered" evidence="1">
    <location>
        <begin position="45"/>
        <end position="87"/>
    </location>
</feature>
<organism evidence="2 3">
    <name type="scientific">Lepeophtheirus salmonis</name>
    <name type="common">Salmon louse</name>
    <name type="synonym">Caligus salmonis</name>
    <dbReference type="NCBI Taxonomy" id="72036"/>
    <lineage>
        <taxon>Eukaryota</taxon>
        <taxon>Metazoa</taxon>
        <taxon>Ecdysozoa</taxon>
        <taxon>Arthropoda</taxon>
        <taxon>Crustacea</taxon>
        <taxon>Multicrustacea</taxon>
        <taxon>Hexanauplia</taxon>
        <taxon>Copepoda</taxon>
        <taxon>Siphonostomatoida</taxon>
        <taxon>Caligidae</taxon>
        <taxon>Lepeophtheirus</taxon>
    </lineage>
</organism>
<name>A0A7R8CMG1_LEPSM</name>
<gene>
    <name evidence="2" type="ORF">LSAA_5879</name>
</gene>
<accession>A0A7R8CMG1</accession>
<proteinExistence type="predicted"/>